<protein>
    <submittedName>
        <fullName evidence="5">ATP-binding cassette domain-containing protein</fullName>
    </submittedName>
</protein>
<organism evidence="5 6">
    <name type="scientific">Cellulomonas avistercoris</name>
    <dbReference type="NCBI Taxonomy" id="2762242"/>
    <lineage>
        <taxon>Bacteria</taxon>
        <taxon>Bacillati</taxon>
        <taxon>Actinomycetota</taxon>
        <taxon>Actinomycetes</taxon>
        <taxon>Micrococcales</taxon>
        <taxon>Cellulomonadaceae</taxon>
        <taxon>Cellulomonas</taxon>
    </lineage>
</organism>
<dbReference type="SMART" id="SM00382">
    <property type="entry name" value="AAA"/>
    <property type="match status" value="1"/>
</dbReference>
<evidence type="ECO:0000313" key="5">
    <source>
        <dbReference type="EMBL" id="MBD7916768.1"/>
    </source>
</evidence>
<proteinExistence type="predicted"/>
<evidence type="ECO:0000259" key="4">
    <source>
        <dbReference type="PROSITE" id="PS50893"/>
    </source>
</evidence>
<dbReference type="InterPro" id="IPR017871">
    <property type="entry name" value="ABC_transporter-like_CS"/>
</dbReference>
<dbReference type="SUPFAM" id="SSF52540">
    <property type="entry name" value="P-loop containing nucleoside triphosphate hydrolases"/>
    <property type="match status" value="1"/>
</dbReference>
<dbReference type="PANTHER" id="PTHR42781">
    <property type="entry name" value="SPERMIDINE/PUTRESCINE IMPORT ATP-BINDING PROTEIN POTA"/>
    <property type="match status" value="1"/>
</dbReference>
<dbReference type="PROSITE" id="PS00211">
    <property type="entry name" value="ABC_TRANSPORTER_1"/>
    <property type="match status" value="1"/>
</dbReference>
<gene>
    <name evidence="5" type="ORF">H9657_00525</name>
</gene>
<evidence type="ECO:0000313" key="6">
    <source>
        <dbReference type="Proteomes" id="UP000604241"/>
    </source>
</evidence>
<keyword evidence="1" id="KW-0813">Transport</keyword>
<evidence type="ECO:0000256" key="1">
    <source>
        <dbReference type="ARBA" id="ARBA00022448"/>
    </source>
</evidence>
<dbReference type="PROSITE" id="PS50893">
    <property type="entry name" value="ABC_TRANSPORTER_2"/>
    <property type="match status" value="1"/>
</dbReference>
<accession>A0ABR8Q8L9</accession>
<keyword evidence="6" id="KW-1185">Reference proteome</keyword>
<keyword evidence="2" id="KW-0547">Nucleotide-binding</keyword>
<sequence>MTLDVQVRIDRGAFRLDVALEVPAGGVLAVMGPNGSGKSTLLEAVAGLVPVTDGHVRLGDRVLADAASGRHLPPHERRLGVALQDGLLFAHLSARENVAFGPRAQGVRAPVARAAADALLADVGLTTQARTRADRLSGGQAQRVAVARAIAALPSALLLDEPFGALDAATRARVRDVVRRAVATGLPALVVTHDLRDALELADELLVLQDGREVQRGAPAHVAAAPATPYVEQVAAAAAWPDRAP</sequence>
<dbReference type="GO" id="GO:0005524">
    <property type="term" value="F:ATP binding"/>
    <property type="evidence" value="ECO:0007669"/>
    <property type="project" value="UniProtKB-KW"/>
</dbReference>
<dbReference type="InterPro" id="IPR027417">
    <property type="entry name" value="P-loop_NTPase"/>
</dbReference>
<feature type="domain" description="ABC transporter" evidence="4">
    <location>
        <begin position="1"/>
        <end position="235"/>
    </location>
</feature>
<dbReference type="InterPro" id="IPR003439">
    <property type="entry name" value="ABC_transporter-like_ATP-bd"/>
</dbReference>
<evidence type="ECO:0000256" key="3">
    <source>
        <dbReference type="ARBA" id="ARBA00022840"/>
    </source>
</evidence>
<dbReference type="EMBL" id="JACSQV010000001">
    <property type="protein sequence ID" value="MBD7916768.1"/>
    <property type="molecule type" value="Genomic_DNA"/>
</dbReference>
<dbReference type="Proteomes" id="UP000604241">
    <property type="component" value="Unassembled WGS sequence"/>
</dbReference>
<dbReference type="InterPro" id="IPR003593">
    <property type="entry name" value="AAA+_ATPase"/>
</dbReference>
<evidence type="ECO:0000256" key="2">
    <source>
        <dbReference type="ARBA" id="ARBA00022741"/>
    </source>
</evidence>
<dbReference type="Pfam" id="PF00005">
    <property type="entry name" value="ABC_tran"/>
    <property type="match status" value="1"/>
</dbReference>
<dbReference type="InterPro" id="IPR050093">
    <property type="entry name" value="ABC_SmlMolc_Importer"/>
</dbReference>
<dbReference type="Gene3D" id="3.40.50.300">
    <property type="entry name" value="P-loop containing nucleotide triphosphate hydrolases"/>
    <property type="match status" value="1"/>
</dbReference>
<name>A0ABR8Q8L9_9CELL</name>
<dbReference type="RefSeq" id="WP_191779284.1">
    <property type="nucleotide sequence ID" value="NZ_JACSQV010000001.1"/>
</dbReference>
<reference evidence="5 6" key="1">
    <citation type="submission" date="2020-08" db="EMBL/GenBank/DDBJ databases">
        <title>A Genomic Blueprint of the Chicken Gut Microbiome.</title>
        <authorList>
            <person name="Gilroy R."/>
            <person name="Ravi A."/>
            <person name="Getino M."/>
            <person name="Pursley I."/>
            <person name="Horton D.L."/>
            <person name="Alikhan N.-F."/>
            <person name="Baker D."/>
            <person name="Gharbi K."/>
            <person name="Hall N."/>
            <person name="Watson M."/>
            <person name="Adriaenssens E.M."/>
            <person name="Foster-Nyarko E."/>
            <person name="Jarju S."/>
            <person name="Secka A."/>
            <person name="Antonio M."/>
            <person name="Oren A."/>
            <person name="Chaudhuri R."/>
            <person name="La Ragione R.M."/>
            <person name="Hildebrand F."/>
            <person name="Pallen M.J."/>
        </authorList>
    </citation>
    <scope>NUCLEOTIDE SEQUENCE [LARGE SCALE GENOMIC DNA]</scope>
    <source>
        <strain evidence="5 6">Sa3CUA2</strain>
    </source>
</reference>
<comment type="caution">
    <text evidence="5">The sequence shown here is derived from an EMBL/GenBank/DDBJ whole genome shotgun (WGS) entry which is preliminary data.</text>
</comment>
<keyword evidence="3 5" id="KW-0067">ATP-binding</keyword>
<dbReference type="PANTHER" id="PTHR42781:SF4">
    <property type="entry name" value="SPERMIDINE_PUTRESCINE IMPORT ATP-BINDING PROTEIN POTA"/>
    <property type="match status" value="1"/>
</dbReference>